<dbReference type="EC" id="3.2.1.-" evidence="2"/>
<keyword evidence="2" id="KW-0326">Glycosidase</keyword>
<organism evidence="2 3">
    <name type="scientific">Salmonella enterica I</name>
    <dbReference type="NCBI Taxonomy" id="59201"/>
    <lineage>
        <taxon>Bacteria</taxon>
        <taxon>Pseudomonadati</taxon>
        <taxon>Pseudomonadota</taxon>
        <taxon>Gammaproteobacteria</taxon>
        <taxon>Enterobacterales</taxon>
        <taxon>Enterobacteriaceae</taxon>
        <taxon>Salmonella</taxon>
    </lineage>
</organism>
<reference evidence="2 3" key="1">
    <citation type="submission" date="2018-06" db="EMBL/GenBank/DDBJ databases">
        <authorList>
            <consortium name="Pathogen Informatics"/>
            <person name="Doyle S."/>
        </authorList>
    </citation>
    <scope>NUCLEOTIDE SEQUENCE [LARGE SCALE GENOMIC DNA]</scope>
    <source>
        <strain evidence="2 3">NCTC8256</strain>
    </source>
</reference>
<dbReference type="EMBL" id="UGXR01000001">
    <property type="protein sequence ID" value="SUH06568.1"/>
    <property type="molecule type" value="Genomic_DNA"/>
</dbReference>
<keyword evidence="2" id="KW-0378">Hydrolase</keyword>
<sequence>MSGKNGPKLMQILLSDRFLIAINATLEVTDIVLPEGEWRAVPPFAGEDNPVITAVWQGPAHGLCVFQRG</sequence>
<proteinExistence type="predicted"/>
<dbReference type="AlphaFoldDB" id="A0A379VIV4"/>
<dbReference type="InterPro" id="IPR040784">
    <property type="entry name" value="GlgX_C"/>
</dbReference>
<gene>
    <name evidence="2" type="primary">glgX_2</name>
    <name evidence="2" type="ORF">NCTC8256_00422</name>
</gene>
<dbReference type="Proteomes" id="UP000254346">
    <property type="component" value="Unassembled WGS sequence"/>
</dbReference>
<evidence type="ECO:0000313" key="3">
    <source>
        <dbReference type="Proteomes" id="UP000254346"/>
    </source>
</evidence>
<feature type="domain" description="Glycogen debranching enzyme C-terminal" evidence="1">
    <location>
        <begin position="4"/>
        <end position="66"/>
    </location>
</feature>
<dbReference type="GO" id="GO:0016798">
    <property type="term" value="F:hydrolase activity, acting on glycosyl bonds"/>
    <property type="evidence" value="ECO:0007669"/>
    <property type="project" value="UniProtKB-KW"/>
</dbReference>
<protein>
    <submittedName>
        <fullName evidence="2">Glycogen debranching enzyme</fullName>
        <ecNumber evidence="2">3.2.1.-</ecNumber>
    </submittedName>
</protein>
<dbReference type="Pfam" id="PF18390">
    <property type="entry name" value="GlgX_C"/>
    <property type="match status" value="1"/>
</dbReference>
<dbReference type="InterPro" id="IPR013780">
    <property type="entry name" value="Glyco_hydro_b"/>
</dbReference>
<dbReference type="Gene3D" id="2.60.40.1180">
    <property type="entry name" value="Golgi alpha-mannosidase II"/>
    <property type="match status" value="1"/>
</dbReference>
<accession>A0A379VIV4</accession>
<evidence type="ECO:0000259" key="1">
    <source>
        <dbReference type="Pfam" id="PF18390"/>
    </source>
</evidence>
<evidence type="ECO:0000313" key="2">
    <source>
        <dbReference type="EMBL" id="SUH06568.1"/>
    </source>
</evidence>
<name>A0A379VIV4_SALET</name>